<sequence length="96" mass="11086">MPHRVDLRALLGFGDRRAHLRGRCALCLLLELLALRWSWWWLRDVELPATRAVAASTSAPSSALTTATCTYAGWCALCLVHELCVLWWQWRVHDKW</sequence>
<comment type="caution">
    <text evidence="1">The sequence shown here is derived from an EMBL/GenBank/DDBJ whole genome shotgun (WGS) entry which is preliminary data.</text>
</comment>
<protein>
    <submittedName>
        <fullName evidence="1">Uncharacterized protein</fullName>
    </submittedName>
</protein>
<organism evidence="1 2">
    <name type="scientific">Oryza meyeriana var. granulata</name>
    <dbReference type="NCBI Taxonomy" id="110450"/>
    <lineage>
        <taxon>Eukaryota</taxon>
        <taxon>Viridiplantae</taxon>
        <taxon>Streptophyta</taxon>
        <taxon>Embryophyta</taxon>
        <taxon>Tracheophyta</taxon>
        <taxon>Spermatophyta</taxon>
        <taxon>Magnoliopsida</taxon>
        <taxon>Liliopsida</taxon>
        <taxon>Poales</taxon>
        <taxon>Poaceae</taxon>
        <taxon>BOP clade</taxon>
        <taxon>Oryzoideae</taxon>
        <taxon>Oryzeae</taxon>
        <taxon>Oryzinae</taxon>
        <taxon>Oryza</taxon>
        <taxon>Oryza meyeriana</taxon>
    </lineage>
</organism>
<dbReference type="AlphaFoldDB" id="A0A6G1E493"/>
<proteinExistence type="predicted"/>
<gene>
    <name evidence="1" type="ORF">E2562_030020</name>
</gene>
<accession>A0A6G1E493</accession>
<dbReference type="EMBL" id="SPHZ02000005">
    <property type="protein sequence ID" value="KAF0919600.1"/>
    <property type="molecule type" value="Genomic_DNA"/>
</dbReference>
<name>A0A6G1E493_9ORYZ</name>
<evidence type="ECO:0000313" key="2">
    <source>
        <dbReference type="Proteomes" id="UP000479710"/>
    </source>
</evidence>
<reference evidence="1 2" key="1">
    <citation type="submission" date="2019-11" db="EMBL/GenBank/DDBJ databases">
        <title>Whole genome sequence of Oryza granulata.</title>
        <authorList>
            <person name="Li W."/>
        </authorList>
    </citation>
    <scope>NUCLEOTIDE SEQUENCE [LARGE SCALE GENOMIC DNA]</scope>
    <source>
        <strain evidence="2">cv. Menghai</strain>
        <tissue evidence="1">Leaf</tissue>
    </source>
</reference>
<dbReference type="Proteomes" id="UP000479710">
    <property type="component" value="Unassembled WGS sequence"/>
</dbReference>
<evidence type="ECO:0000313" key="1">
    <source>
        <dbReference type="EMBL" id="KAF0919600.1"/>
    </source>
</evidence>
<keyword evidence="2" id="KW-1185">Reference proteome</keyword>